<dbReference type="EMBL" id="CP099425">
    <property type="protein sequence ID" value="USW56256.1"/>
    <property type="molecule type" value="Genomic_DNA"/>
</dbReference>
<accession>A0A9Q9B2X2</accession>
<evidence type="ECO:0000313" key="2">
    <source>
        <dbReference type="EMBL" id="USW56256.1"/>
    </source>
</evidence>
<proteinExistence type="predicted"/>
<keyword evidence="3" id="KW-1185">Reference proteome</keyword>
<name>A0A9Q9B2X2_9PEZI</name>
<feature type="region of interest" description="Disordered" evidence="1">
    <location>
        <begin position="1"/>
        <end position="21"/>
    </location>
</feature>
<feature type="compositionally biased region" description="Polar residues" evidence="1">
    <location>
        <begin position="1"/>
        <end position="20"/>
    </location>
</feature>
<reference evidence="2" key="1">
    <citation type="submission" date="2022-06" db="EMBL/GenBank/DDBJ databases">
        <title>Complete genome sequences of two strains of the flax pathogen Septoria linicola.</title>
        <authorList>
            <person name="Lapalu N."/>
            <person name="Simon A."/>
            <person name="Demenou B."/>
            <person name="Paumier D."/>
            <person name="Guillot M.-P."/>
            <person name="Gout L."/>
            <person name="Valade R."/>
        </authorList>
    </citation>
    <scope>NUCLEOTIDE SEQUENCE</scope>
    <source>
        <strain evidence="2">SE15195</strain>
    </source>
</reference>
<evidence type="ECO:0000256" key="1">
    <source>
        <dbReference type="SAM" id="MobiDB-lite"/>
    </source>
</evidence>
<dbReference type="AlphaFoldDB" id="A0A9Q9B2X2"/>
<protein>
    <submittedName>
        <fullName evidence="2">Uncharacterized protein</fullName>
    </submittedName>
</protein>
<sequence>MASERQSTEPMATPDSTRSATGAWLLPGDLWPRVAELEAQDPTLSLTRCLKFWEPNGAKTYSTSLMLNLIVLLDPMRTQRTVEDGTIWYCGGWMMNISQKEEYDRLLAANPTWTHTRCYRAAVGGWNSGVSQAVAPEYDVQFLRLREEAAARTEH</sequence>
<evidence type="ECO:0000313" key="3">
    <source>
        <dbReference type="Proteomes" id="UP001056384"/>
    </source>
</evidence>
<organism evidence="2 3">
    <name type="scientific">Septoria linicola</name>
    <dbReference type="NCBI Taxonomy" id="215465"/>
    <lineage>
        <taxon>Eukaryota</taxon>
        <taxon>Fungi</taxon>
        <taxon>Dikarya</taxon>
        <taxon>Ascomycota</taxon>
        <taxon>Pezizomycotina</taxon>
        <taxon>Dothideomycetes</taxon>
        <taxon>Dothideomycetidae</taxon>
        <taxon>Mycosphaerellales</taxon>
        <taxon>Mycosphaerellaceae</taxon>
        <taxon>Septoria</taxon>
    </lineage>
</organism>
<gene>
    <name evidence="2" type="ORF">Slin15195_G095750</name>
</gene>
<dbReference type="Proteomes" id="UP001056384">
    <property type="component" value="Chromosome 8"/>
</dbReference>